<dbReference type="Gene3D" id="2.60.120.10">
    <property type="entry name" value="Jelly Rolls"/>
    <property type="match status" value="1"/>
</dbReference>
<name>A0A9K3DAB6_9EUKA</name>
<protein>
    <submittedName>
        <fullName evidence="1">Uncharacterized protein</fullName>
    </submittedName>
</protein>
<evidence type="ECO:0000313" key="1">
    <source>
        <dbReference type="EMBL" id="GIQ90565.1"/>
    </source>
</evidence>
<dbReference type="Pfam" id="PF05962">
    <property type="entry name" value="HutD"/>
    <property type="match status" value="1"/>
</dbReference>
<dbReference type="InterPro" id="IPR014710">
    <property type="entry name" value="RmlC-like_jellyroll"/>
</dbReference>
<organism evidence="1 2">
    <name type="scientific">Kipferlia bialata</name>
    <dbReference type="NCBI Taxonomy" id="797122"/>
    <lineage>
        <taxon>Eukaryota</taxon>
        <taxon>Metamonada</taxon>
        <taxon>Carpediemonas-like organisms</taxon>
        <taxon>Kipferlia</taxon>
    </lineage>
</organism>
<dbReference type="AlphaFoldDB" id="A0A9K3DAB6"/>
<dbReference type="SUPFAM" id="SSF51182">
    <property type="entry name" value="RmlC-like cupins"/>
    <property type="match status" value="1"/>
</dbReference>
<keyword evidence="2" id="KW-1185">Reference proteome</keyword>
<gene>
    <name evidence="1" type="ORF">KIPB_013404</name>
</gene>
<proteinExistence type="predicted"/>
<dbReference type="InterPro" id="IPR010282">
    <property type="entry name" value="Uncharacterised_HutD/Ves"/>
</dbReference>
<dbReference type="EMBL" id="BDIP01006340">
    <property type="protein sequence ID" value="GIQ90565.1"/>
    <property type="molecule type" value="Genomic_DNA"/>
</dbReference>
<sequence>TELCPVTADGAFSRFPGFQRILLPIEGAGFRLNYIPYDTHSPAVLSGGDDTHCALISGPWSHIQPGQGWG</sequence>
<reference evidence="1 2" key="1">
    <citation type="journal article" date="2018" name="PLoS ONE">
        <title>The draft genome of Kipferlia bialata reveals reductive genome evolution in fornicate parasites.</title>
        <authorList>
            <person name="Tanifuji G."/>
            <person name="Takabayashi S."/>
            <person name="Kume K."/>
            <person name="Takagi M."/>
            <person name="Nakayama T."/>
            <person name="Kamikawa R."/>
            <person name="Inagaki Y."/>
            <person name="Hashimoto T."/>
        </authorList>
    </citation>
    <scope>NUCLEOTIDE SEQUENCE [LARGE SCALE GENOMIC DNA]</scope>
    <source>
        <strain evidence="1">NY0173</strain>
    </source>
</reference>
<accession>A0A9K3DAB6</accession>
<feature type="non-terminal residue" evidence="1">
    <location>
        <position position="1"/>
    </location>
</feature>
<comment type="caution">
    <text evidence="1">The sequence shown here is derived from an EMBL/GenBank/DDBJ whole genome shotgun (WGS) entry which is preliminary data.</text>
</comment>
<dbReference type="InterPro" id="IPR011051">
    <property type="entry name" value="RmlC_Cupin_sf"/>
</dbReference>
<dbReference type="Proteomes" id="UP000265618">
    <property type="component" value="Unassembled WGS sequence"/>
</dbReference>
<evidence type="ECO:0000313" key="2">
    <source>
        <dbReference type="Proteomes" id="UP000265618"/>
    </source>
</evidence>